<dbReference type="GO" id="GO:0033644">
    <property type="term" value="C:host cell membrane"/>
    <property type="evidence" value="ECO:0007669"/>
    <property type="project" value="UniProtKB-SubCell"/>
</dbReference>
<comment type="subcellular location">
    <subcellularLocation>
        <location evidence="1">Host membrane</location>
        <topology evidence="1">Single-pass membrane protein</topology>
    </subcellularLocation>
</comment>
<dbReference type="AlphaFoldDB" id="A0A0F9VL35"/>
<keyword evidence="3" id="KW-1043">Host membrane</keyword>
<reference evidence="6" key="1">
    <citation type="journal article" date="2015" name="Nature">
        <title>Complex archaea that bridge the gap between prokaryotes and eukaryotes.</title>
        <authorList>
            <person name="Spang A."/>
            <person name="Saw J.H."/>
            <person name="Jorgensen S.L."/>
            <person name="Zaremba-Niedzwiedzka K."/>
            <person name="Martijn J."/>
            <person name="Lind A.E."/>
            <person name="van Eijk R."/>
            <person name="Schleper C."/>
            <person name="Guy L."/>
            <person name="Ettema T.J."/>
        </authorList>
    </citation>
    <scope>NUCLEOTIDE SEQUENCE</scope>
</reference>
<keyword evidence="4 5" id="KW-1133">Transmembrane helix</keyword>
<name>A0A0F9VL35_9ZZZZ</name>
<feature type="transmembrane region" description="Helical" evidence="5">
    <location>
        <begin position="6"/>
        <end position="27"/>
    </location>
</feature>
<sequence>MDTSELSGLWLLVYCVGLVLAFGIGAVSGGQR</sequence>
<proteinExistence type="predicted"/>
<evidence type="ECO:0000313" key="6">
    <source>
        <dbReference type="EMBL" id="KKO05796.1"/>
    </source>
</evidence>
<gene>
    <name evidence="6" type="ORF">LCGC14_0074370</name>
</gene>
<dbReference type="InterPro" id="IPR045539">
    <property type="entry name" value="Inovirus_G7P_2"/>
</dbReference>
<organism evidence="6">
    <name type="scientific">marine sediment metagenome</name>
    <dbReference type="NCBI Taxonomy" id="412755"/>
    <lineage>
        <taxon>unclassified sequences</taxon>
        <taxon>metagenomes</taxon>
        <taxon>ecological metagenomes</taxon>
    </lineage>
</organism>
<accession>A0A0F9VL35</accession>
<dbReference type="EMBL" id="LAZR01000018">
    <property type="protein sequence ID" value="KKO05796.1"/>
    <property type="molecule type" value="Genomic_DNA"/>
</dbReference>
<keyword evidence="5" id="KW-0472">Membrane</keyword>
<evidence type="ECO:0000256" key="5">
    <source>
        <dbReference type="SAM" id="Phobius"/>
    </source>
</evidence>
<keyword evidence="2 5" id="KW-0812">Transmembrane</keyword>
<evidence type="ECO:0000256" key="4">
    <source>
        <dbReference type="ARBA" id="ARBA00022989"/>
    </source>
</evidence>
<evidence type="ECO:0000256" key="1">
    <source>
        <dbReference type="ARBA" id="ARBA00004379"/>
    </source>
</evidence>
<dbReference type="Pfam" id="PF19978">
    <property type="entry name" value="Inovirus_G7P_2"/>
    <property type="match status" value="1"/>
</dbReference>
<evidence type="ECO:0000256" key="2">
    <source>
        <dbReference type="ARBA" id="ARBA00022692"/>
    </source>
</evidence>
<protein>
    <submittedName>
        <fullName evidence="6">Uncharacterized protein</fullName>
    </submittedName>
</protein>
<evidence type="ECO:0000256" key="3">
    <source>
        <dbReference type="ARBA" id="ARBA00022870"/>
    </source>
</evidence>
<comment type="caution">
    <text evidence="6">The sequence shown here is derived from an EMBL/GenBank/DDBJ whole genome shotgun (WGS) entry which is preliminary data.</text>
</comment>